<dbReference type="InterPro" id="IPR000182">
    <property type="entry name" value="GNAT_dom"/>
</dbReference>
<comment type="caution">
    <text evidence="2">The sequence shown here is derived from an EMBL/GenBank/DDBJ whole genome shotgun (WGS) entry which is preliminary data.</text>
</comment>
<proteinExistence type="predicted"/>
<organism evidence="2 3">
    <name type="scientific">Leuconostoc aquikimchii</name>
    <dbReference type="NCBI Taxonomy" id="3236804"/>
    <lineage>
        <taxon>Bacteria</taxon>
        <taxon>Bacillati</taxon>
        <taxon>Bacillota</taxon>
        <taxon>Bacilli</taxon>
        <taxon>Lactobacillales</taxon>
        <taxon>Lactobacillaceae</taxon>
        <taxon>Leuconostoc</taxon>
    </lineage>
</organism>
<gene>
    <name evidence="2" type="ORF">AB3K24_05140</name>
</gene>
<dbReference type="SUPFAM" id="SSF55729">
    <property type="entry name" value="Acyl-CoA N-acyltransferases (Nat)"/>
    <property type="match status" value="1"/>
</dbReference>
<evidence type="ECO:0000259" key="1">
    <source>
        <dbReference type="PROSITE" id="PS51186"/>
    </source>
</evidence>
<accession>A0ABV3S2P3</accession>
<dbReference type="PROSITE" id="PS51186">
    <property type="entry name" value="GNAT"/>
    <property type="match status" value="1"/>
</dbReference>
<sequence>MYKIRRFLNDDADEVAELISRTMRTTNIQDYSLEFIENDLNQLQATNLIERAKEFHCYVLENSEDTHIIGVGSIGPFWGSKIESSLFNIFIDPDFQGYGLGRKIINILENDEFFLRASRIEIPASKTALNFYKRMGYDFKNGISKVDSEQLYRLEKFNTKAG</sequence>
<dbReference type="InterPro" id="IPR016181">
    <property type="entry name" value="Acyl_CoA_acyltransferase"/>
</dbReference>
<dbReference type="Gene3D" id="3.40.630.30">
    <property type="match status" value="1"/>
</dbReference>
<dbReference type="EC" id="2.3.1.-" evidence="2"/>
<dbReference type="Proteomes" id="UP001556617">
    <property type="component" value="Unassembled WGS sequence"/>
</dbReference>
<dbReference type="EMBL" id="JBFPER010000001">
    <property type="protein sequence ID" value="MEX0380732.1"/>
    <property type="molecule type" value="Genomic_DNA"/>
</dbReference>
<dbReference type="RefSeq" id="WP_367974123.1">
    <property type="nucleotide sequence ID" value="NZ_JBFPEQ010000001.1"/>
</dbReference>
<name>A0ABV3S2P3_9LACO</name>
<evidence type="ECO:0000313" key="2">
    <source>
        <dbReference type="EMBL" id="MEX0380732.1"/>
    </source>
</evidence>
<dbReference type="CDD" id="cd04301">
    <property type="entry name" value="NAT_SF"/>
    <property type="match status" value="1"/>
</dbReference>
<protein>
    <submittedName>
        <fullName evidence="2">GNAT family N-acetyltransferase</fullName>
        <ecNumber evidence="2">2.3.1.-</ecNumber>
    </submittedName>
</protein>
<dbReference type="GO" id="GO:0016746">
    <property type="term" value="F:acyltransferase activity"/>
    <property type="evidence" value="ECO:0007669"/>
    <property type="project" value="UniProtKB-KW"/>
</dbReference>
<feature type="domain" description="N-acetyltransferase" evidence="1">
    <location>
        <begin position="2"/>
        <end position="159"/>
    </location>
</feature>
<evidence type="ECO:0000313" key="3">
    <source>
        <dbReference type="Proteomes" id="UP001556617"/>
    </source>
</evidence>
<keyword evidence="2" id="KW-0012">Acyltransferase</keyword>
<reference evidence="2 3" key="1">
    <citation type="submission" date="2024-07" db="EMBL/GenBank/DDBJ databases">
        <authorList>
            <person name="Yun M."/>
        </authorList>
    </citation>
    <scope>NUCLEOTIDE SEQUENCE [LARGE SCALE GENOMIC DNA]</scope>
    <source>
        <strain evidence="2 3">MS01</strain>
    </source>
</reference>
<keyword evidence="3" id="KW-1185">Reference proteome</keyword>
<keyword evidence="2" id="KW-0808">Transferase</keyword>
<dbReference type="Pfam" id="PF00583">
    <property type="entry name" value="Acetyltransf_1"/>
    <property type="match status" value="1"/>
</dbReference>